<evidence type="ECO:0000256" key="1">
    <source>
        <dbReference type="ARBA" id="ARBA00001933"/>
    </source>
</evidence>
<dbReference type="SUPFAM" id="SSF53383">
    <property type="entry name" value="PLP-dependent transferases"/>
    <property type="match status" value="1"/>
</dbReference>
<comment type="subunit">
    <text evidence="3">Homodimer.</text>
</comment>
<dbReference type="CDD" id="cd00609">
    <property type="entry name" value="AAT_like"/>
    <property type="match status" value="1"/>
</dbReference>
<dbReference type="InterPro" id="IPR015424">
    <property type="entry name" value="PyrdxlP-dep_Trfase"/>
</dbReference>
<proteinExistence type="inferred from homology"/>
<dbReference type="PANTHER" id="PTHR11879:SF22">
    <property type="entry name" value="ASPARTATE AMINOTRANSFERASE, MITOCHONDRIAL"/>
    <property type="match status" value="1"/>
</dbReference>
<keyword evidence="4" id="KW-0032">Aminotransferase</keyword>
<dbReference type="NCBIfam" id="NF006719">
    <property type="entry name" value="PRK09257.1"/>
    <property type="match status" value="1"/>
</dbReference>
<accession>A0ABW3C2M5</accession>
<dbReference type="RefSeq" id="WP_381489582.1">
    <property type="nucleotide sequence ID" value="NZ_JBHTIK010000005.1"/>
</dbReference>
<dbReference type="Gene3D" id="3.90.1150.10">
    <property type="entry name" value="Aspartate Aminotransferase, domain 1"/>
    <property type="match status" value="1"/>
</dbReference>
<comment type="caution">
    <text evidence="8">The sequence shown here is derived from an EMBL/GenBank/DDBJ whole genome shotgun (WGS) entry which is preliminary data.</text>
</comment>
<evidence type="ECO:0000256" key="2">
    <source>
        <dbReference type="ARBA" id="ARBA00007441"/>
    </source>
</evidence>
<comment type="similarity">
    <text evidence="2">Belongs to the class-I pyridoxal-phosphate-dependent aminotransferase family.</text>
</comment>
<evidence type="ECO:0000259" key="7">
    <source>
        <dbReference type="Pfam" id="PF00155"/>
    </source>
</evidence>
<evidence type="ECO:0000256" key="5">
    <source>
        <dbReference type="ARBA" id="ARBA00022679"/>
    </source>
</evidence>
<dbReference type="InterPro" id="IPR004839">
    <property type="entry name" value="Aminotransferase_I/II_large"/>
</dbReference>
<protein>
    <submittedName>
        <fullName evidence="8">Aromatic amino acid transaminase</fullName>
    </submittedName>
</protein>
<evidence type="ECO:0000313" key="8">
    <source>
        <dbReference type="EMBL" id="MFD0848585.1"/>
    </source>
</evidence>
<keyword evidence="6" id="KW-0663">Pyridoxal phosphate</keyword>
<feature type="domain" description="Aminotransferase class I/classII large" evidence="7">
    <location>
        <begin position="39"/>
        <end position="390"/>
    </location>
</feature>
<sequence>MSALAAQIESGSVLDGLTAQPADPLLALIGLFRDDPRPGKIDMGVGVYRDAGGKTPVMAAVKAAEAFLLKDQQTKSYLGPEGDARFAELLTPIAFGEIDRTRLCGVQTPGGTGALRLGAELLARGRAGTRVLVGTPTWPNHVPLMEAAGLQIVPFKHFDVATQTLRFEETLAAIKAATPGDVILLHGCCHNPTGADYTVEQWNILAPLIAERGLLPFVDLAYQGLGNGLDADALGLRAVVAHNPQVLVAYSCDKNFGLYRERVGALFVVSDTAAVIQSNLLALARANWSMPPDHGAAIVRTILDSPELTASWRAELDAMRLRILSVREGAAALDPALATLTQQTGMFSMLPLSPEQIRTLREVHAVYMAGSGRINVAGLTPDAIPAFAAAVAAVR</sequence>
<keyword evidence="9" id="KW-1185">Reference proteome</keyword>
<evidence type="ECO:0000256" key="4">
    <source>
        <dbReference type="ARBA" id="ARBA00022576"/>
    </source>
</evidence>
<dbReference type="Pfam" id="PF00155">
    <property type="entry name" value="Aminotran_1_2"/>
    <property type="match status" value="1"/>
</dbReference>
<organism evidence="8 9">
    <name type="scientific">Sphingosinicella xenopeptidilytica</name>
    <dbReference type="NCBI Taxonomy" id="364098"/>
    <lineage>
        <taxon>Bacteria</taxon>
        <taxon>Pseudomonadati</taxon>
        <taxon>Pseudomonadota</taxon>
        <taxon>Alphaproteobacteria</taxon>
        <taxon>Sphingomonadales</taxon>
        <taxon>Sphingosinicellaceae</taxon>
        <taxon>Sphingosinicella</taxon>
    </lineage>
</organism>
<gene>
    <name evidence="8" type="ORF">ACFQ00_09650</name>
</gene>
<comment type="cofactor">
    <cofactor evidence="1">
        <name>pyridoxal 5'-phosphate</name>
        <dbReference type="ChEBI" id="CHEBI:597326"/>
    </cofactor>
</comment>
<evidence type="ECO:0000256" key="3">
    <source>
        <dbReference type="ARBA" id="ARBA00011738"/>
    </source>
</evidence>
<dbReference type="Gene3D" id="3.40.640.10">
    <property type="entry name" value="Type I PLP-dependent aspartate aminotransferase-like (Major domain)"/>
    <property type="match status" value="1"/>
</dbReference>
<evidence type="ECO:0000256" key="6">
    <source>
        <dbReference type="ARBA" id="ARBA00022898"/>
    </source>
</evidence>
<name>A0ABW3C2M5_SPHXN</name>
<dbReference type="Proteomes" id="UP001597124">
    <property type="component" value="Unassembled WGS sequence"/>
</dbReference>
<dbReference type="PRINTS" id="PR00799">
    <property type="entry name" value="TRANSAMINASE"/>
</dbReference>
<dbReference type="PANTHER" id="PTHR11879">
    <property type="entry name" value="ASPARTATE AMINOTRANSFERASE"/>
    <property type="match status" value="1"/>
</dbReference>
<dbReference type="EMBL" id="JBHTIK010000005">
    <property type="protein sequence ID" value="MFD0848585.1"/>
    <property type="molecule type" value="Genomic_DNA"/>
</dbReference>
<evidence type="ECO:0000313" key="9">
    <source>
        <dbReference type="Proteomes" id="UP001597124"/>
    </source>
</evidence>
<reference evidence="9" key="1">
    <citation type="journal article" date="2019" name="Int. J. Syst. Evol. Microbiol.">
        <title>The Global Catalogue of Microorganisms (GCM) 10K type strain sequencing project: providing services to taxonomists for standard genome sequencing and annotation.</title>
        <authorList>
            <consortium name="The Broad Institute Genomics Platform"/>
            <consortium name="The Broad Institute Genome Sequencing Center for Infectious Disease"/>
            <person name="Wu L."/>
            <person name="Ma J."/>
        </authorList>
    </citation>
    <scope>NUCLEOTIDE SEQUENCE [LARGE SCALE GENOMIC DNA]</scope>
    <source>
        <strain evidence="9">CCUG 52537</strain>
    </source>
</reference>
<dbReference type="InterPro" id="IPR000796">
    <property type="entry name" value="Asp_trans"/>
</dbReference>
<dbReference type="InterPro" id="IPR015422">
    <property type="entry name" value="PyrdxlP-dep_Trfase_small"/>
</dbReference>
<keyword evidence="5" id="KW-0808">Transferase</keyword>
<dbReference type="InterPro" id="IPR015421">
    <property type="entry name" value="PyrdxlP-dep_Trfase_major"/>
</dbReference>